<dbReference type="Pfam" id="PF24883">
    <property type="entry name" value="NPHP3_N"/>
    <property type="match status" value="1"/>
</dbReference>
<dbReference type="PANTHER" id="PTHR10039:SF16">
    <property type="entry name" value="GPI INOSITOL-DEACYLASE"/>
    <property type="match status" value="1"/>
</dbReference>
<dbReference type="PANTHER" id="PTHR10039">
    <property type="entry name" value="AMELOGENIN"/>
    <property type="match status" value="1"/>
</dbReference>
<dbReference type="SUPFAM" id="SSF52540">
    <property type="entry name" value="P-loop containing nucleoside triphosphate hydrolases"/>
    <property type="match status" value="1"/>
</dbReference>
<dbReference type="Proteomes" id="UP001152795">
    <property type="component" value="Unassembled WGS sequence"/>
</dbReference>
<proteinExistence type="predicted"/>
<dbReference type="Gene3D" id="3.40.50.300">
    <property type="entry name" value="P-loop containing nucleotide triphosphate hydrolases"/>
    <property type="match status" value="1"/>
</dbReference>
<keyword evidence="5" id="KW-1185">Reference proteome</keyword>
<dbReference type="InterPro" id="IPR027897">
    <property type="entry name" value="DUF4559"/>
</dbReference>
<dbReference type="OrthoDB" id="5986860at2759"/>
<reference evidence="4" key="1">
    <citation type="submission" date="2020-04" db="EMBL/GenBank/DDBJ databases">
        <authorList>
            <person name="Alioto T."/>
            <person name="Alioto T."/>
            <person name="Gomez Garrido J."/>
        </authorList>
    </citation>
    <scope>NUCLEOTIDE SEQUENCE</scope>
    <source>
        <strain evidence="4">A484AB</strain>
    </source>
</reference>
<comment type="caution">
    <text evidence="4">The sequence shown here is derived from an EMBL/GenBank/DDBJ whole genome shotgun (WGS) entry which is preliminary data.</text>
</comment>
<evidence type="ECO:0000259" key="2">
    <source>
        <dbReference type="Pfam" id="PF24883"/>
    </source>
</evidence>
<dbReference type="Pfam" id="PF25521">
    <property type="entry name" value="WHD_TANC1"/>
    <property type="match status" value="1"/>
</dbReference>
<evidence type="ECO:0000313" key="4">
    <source>
        <dbReference type="EMBL" id="CAB4012741.1"/>
    </source>
</evidence>
<evidence type="ECO:0000259" key="3">
    <source>
        <dbReference type="Pfam" id="PF25521"/>
    </source>
</evidence>
<feature type="domain" description="Nephrocystin 3-like N-terminal" evidence="2">
    <location>
        <begin position="317"/>
        <end position="472"/>
    </location>
</feature>
<dbReference type="InterPro" id="IPR027417">
    <property type="entry name" value="P-loop_NTPase"/>
</dbReference>
<feature type="domain" description="TANC1/2-like winged helix" evidence="3">
    <location>
        <begin position="652"/>
        <end position="714"/>
    </location>
</feature>
<accession>A0A7D9EPH8</accession>
<dbReference type="InterPro" id="IPR058056">
    <property type="entry name" value="WH_TANC1/2"/>
</dbReference>
<evidence type="ECO:0000313" key="5">
    <source>
        <dbReference type="Proteomes" id="UP001152795"/>
    </source>
</evidence>
<gene>
    <name evidence="4" type="ORF">PACLA_8A041419</name>
</gene>
<dbReference type="InterPro" id="IPR056884">
    <property type="entry name" value="NPHP3-like_N"/>
</dbReference>
<organism evidence="4 5">
    <name type="scientific">Paramuricea clavata</name>
    <name type="common">Red gorgonian</name>
    <name type="synonym">Violescent sea-whip</name>
    <dbReference type="NCBI Taxonomy" id="317549"/>
    <lineage>
        <taxon>Eukaryota</taxon>
        <taxon>Metazoa</taxon>
        <taxon>Cnidaria</taxon>
        <taxon>Anthozoa</taxon>
        <taxon>Octocorallia</taxon>
        <taxon>Malacalcyonacea</taxon>
        <taxon>Plexauridae</taxon>
        <taxon>Paramuricea</taxon>
    </lineage>
</organism>
<sequence length="983" mass="111689">MAHSRLSDPDYRNWVTVGRAIQITRNGLETIIQNSADKYHTSLLATLSNNVPAWKSHLENAHRSRDKRKIYWSNSDNTQWLTVGASWEIAKIFMAPLGPRKLDVANAKTTDISGLLNVLEWSPRGTNGMFNTGVDVSKIAGARSARNLWAHASLLHVSNTDKVDAFASLTSLLQDPELNGDKDVQDAINKLSILLNTGLAVIEEKELELFVQLQRQLGQDIVSLGSDMSCWKDEVGANLEWIKDQMKGLDEFVKKNELKVVEKRINHLSKCQDSTNSRLKKLEKGITESQQLSCDVKQELKFNPVSDRMKEEFVGREWLFRDIENWLEKDLNPGESRAFFIWGGAGTGKSSFAQEFVHRHEEEKLAGYHYCQKDNPRTCDLESLVYSLSSMLSKSLPEYAALVEKLQTDQFRDNPNALFDLLITTPLQQLKENTKHFLVIDGLDEGGSMIASCFARLSKDLRPWLRFILTARHNAPALSGLFLDCTSAKLDHLGNSLESLSSKDIRKFVSMKYRKLQTEYNCIPSFFANDEQVGKEKIAQASQNCFLYAKLVMEHIFDGHNEIGLPTSLSEIYCLDFRRHFPDIEFFEKKVAPVLQIVLAIQSAKAFIDKEIPIIGMFNLGPSHLDIFFREDQPVYEAYVESDESVTGVVKCGLLSEIKMRDLNKVLKLLSGYLVKDDSGKYYFSHSSVRDWLQNEESDFFCDVLNGHSIMANYNLKTLKVKYPSPENFGEDLCFRPKHSYPIAVLDLKFFSLRYLFHSSESGSSSVNVLISELGIKAIDLLHAAFHHNVDGFYTSICSEYMALKVLDETNVLNEMTTKEKAEHLDLAMNSLSARIIGKFLDGAYWIFSHNVIVSLIFSITTQQLVPKESLPQLFFSSFIHGYDEIFELCVNKGVTADVCVPQFFENTKGFDSSICWNEDVQEYFKKLKSGEKNVINLESLKEKPFDPKEARVSEFTLEIIQKPLSGIDYKYSCKSVGVKKLW</sequence>
<name>A0A7D9EPH8_PARCT</name>
<protein>
    <submittedName>
        <fullName evidence="4">Uncharacterized protein</fullName>
    </submittedName>
</protein>
<keyword evidence="1" id="KW-0677">Repeat</keyword>
<dbReference type="EMBL" id="CACRXK020007616">
    <property type="protein sequence ID" value="CAB4012741.1"/>
    <property type="molecule type" value="Genomic_DNA"/>
</dbReference>
<evidence type="ECO:0000256" key="1">
    <source>
        <dbReference type="ARBA" id="ARBA00022737"/>
    </source>
</evidence>
<dbReference type="Pfam" id="PF15112">
    <property type="entry name" value="DUF4559"/>
    <property type="match status" value="1"/>
</dbReference>
<dbReference type="AlphaFoldDB" id="A0A7D9EPH8"/>